<protein>
    <submittedName>
        <fullName evidence="11">Antiviral helicase SKI2</fullName>
    </submittedName>
</protein>
<keyword evidence="5" id="KW-0378">Hydrolase</keyword>
<dbReference type="Gene3D" id="1.10.3380.30">
    <property type="match status" value="1"/>
</dbReference>
<dbReference type="Pfam" id="PF00271">
    <property type="entry name" value="Helicase_C"/>
    <property type="match status" value="1"/>
</dbReference>
<dbReference type="SUPFAM" id="SSF52540">
    <property type="entry name" value="P-loop containing nucleoside triphosphate hydrolases"/>
    <property type="match status" value="1"/>
</dbReference>
<dbReference type="SMART" id="SM01142">
    <property type="entry name" value="DSHCT"/>
    <property type="match status" value="1"/>
</dbReference>
<evidence type="ECO:0000256" key="6">
    <source>
        <dbReference type="ARBA" id="ARBA00022806"/>
    </source>
</evidence>
<dbReference type="InterPro" id="IPR016438">
    <property type="entry name" value="SKI2-like"/>
</dbReference>
<evidence type="ECO:0000256" key="8">
    <source>
        <dbReference type="ARBA" id="ARBA00022884"/>
    </source>
</evidence>
<dbReference type="GO" id="GO:0005524">
    <property type="term" value="F:ATP binding"/>
    <property type="evidence" value="ECO:0007669"/>
    <property type="project" value="UniProtKB-KW"/>
</dbReference>
<reference evidence="12" key="1">
    <citation type="journal article" date="2016" name="Genome Announc.">
        <title>Genome sequences of three species of Hanseniaspora isolated from spontaneous wine fermentations.</title>
        <authorList>
            <person name="Sternes P.R."/>
            <person name="Lee D."/>
            <person name="Kutyna D.R."/>
            <person name="Borneman A.R."/>
        </authorList>
    </citation>
    <scope>NUCLEOTIDE SEQUENCE [LARGE SCALE GENOMIC DNA]</scope>
    <source>
        <strain evidence="12">AWRI3578</strain>
    </source>
</reference>
<dbReference type="Proteomes" id="UP000095605">
    <property type="component" value="Unassembled WGS sequence"/>
</dbReference>
<dbReference type="InterPro" id="IPR012961">
    <property type="entry name" value="Ski2/MTR4_C"/>
</dbReference>
<proteinExistence type="inferred from homology"/>
<dbReference type="Pfam" id="PF17911">
    <property type="entry name" value="Ski2_N"/>
    <property type="match status" value="1"/>
</dbReference>
<dbReference type="EMBL" id="LPNL01000002">
    <property type="protein sequence ID" value="OEJ91639.1"/>
    <property type="molecule type" value="Genomic_DNA"/>
</dbReference>
<name>A0A1E5RXT1_9ASCO</name>
<dbReference type="PIRSF" id="PIRSF005198">
    <property type="entry name" value="Antiviral_helicase_SKI2"/>
    <property type="match status" value="1"/>
</dbReference>
<dbReference type="GO" id="GO:0070478">
    <property type="term" value="P:nuclear-transcribed mRNA catabolic process, 3'-5' exonucleolytic nonsense-mediated decay"/>
    <property type="evidence" value="ECO:0007669"/>
    <property type="project" value="TreeGrafter"/>
</dbReference>
<dbReference type="InterPro" id="IPR014001">
    <property type="entry name" value="Helicase_ATP-bd"/>
</dbReference>
<evidence type="ECO:0000313" key="12">
    <source>
        <dbReference type="Proteomes" id="UP000095605"/>
    </source>
</evidence>
<evidence type="ECO:0000313" key="11">
    <source>
        <dbReference type="EMBL" id="OEJ91639.1"/>
    </source>
</evidence>
<keyword evidence="7" id="KW-0067">ATP-binding</keyword>
<dbReference type="SMART" id="SM00490">
    <property type="entry name" value="HELICc"/>
    <property type="match status" value="1"/>
</dbReference>
<dbReference type="PROSITE" id="PS51192">
    <property type="entry name" value="HELICASE_ATP_BIND_1"/>
    <property type="match status" value="1"/>
</dbReference>
<comment type="subcellular location">
    <subcellularLocation>
        <location evidence="1">Cytoplasm</location>
    </subcellularLocation>
</comment>
<feature type="domain" description="Helicase ATP-binding" evidence="9">
    <location>
        <begin position="313"/>
        <end position="471"/>
    </location>
</feature>
<dbReference type="OrthoDB" id="64767at2759"/>
<evidence type="ECO:0000259" key="10">
    <source>
        <dbReference type="PROSITE" id="PS51194"/>
    </source>
</evidence>
<dbReference type="AlphaFoldDB" id="A0A1E5RXT1"/>
<dbReference type="FunFam" id="3.40.50.300:FF:000987">
    <property type="entry name" value="DEAD/DEAH box RNA helicase"/>
    <property type="match status" value="1"/>
</dbReference>
<dbReference type="InterPro" id="IPR001650">
    <property type="entry name" value="Helicase_C-like"/>
</dbReference>
<evidence type="ECO:0000256" key="2">
    <source>
        <dbReference type="ARBA" id="ARBA00010140"/>
    </source>
</evidence>
<dbReference type="Pfam" id="PF08148">
    <property type="entry name" value="DSHCT"/>
    <property type="match status" value="1"/>
</dbReference>
<dbReference type="Pfam" id="PF21409">
    <property type="entry name" value="Ski2_beta-barrel"/>
    <property type="match status" value="1"/>
</dbReference>
<comment type="caution">
    <text evidence="11">The sequence shown here is derived from an EMBL/GenBank/DDBJ whole genome shotgun (WGS) entry which is preliminary data.</text>
</comment>
<keyword evidence="8" id="KW-0694">RNA-binding</keyword>
<comment type="similarity">
    <text evidence="2">Belongs to the helicase family. SKI2 subfamily.</text>
</comment>
<dbReference type="InterPro" id="IPR050699">
    <property type="entry name" value="RNA-DNA_Helicase"/>
</dbReference>
<dbReference type="PANTHER" id="PTHR12131">
    <property type="entry name" value="ATP-DEPENDENT RNA AND DNA HELICASE"/>
    <property type="match status" value="1"/>
</dbReference>
<sequence length="1223" mass="139950">MDELYNILKNHNGYNADVLAEPTIDEQHTEFLRNLTSLNNTNVFDNDLLNDLQELPDFSKLDITSKQNNNSILKIPDFQEKTHLRYSRQGLSGEIVGFEENVKYDELLLSENDKVFSLNRKIDYTTNKITGSSNNQPFLPGLNELTKYDKAETYTFEKNELGLYETIPSMKRGIKPLFDSLDQSSEEKTNEVLKNILNLEELSENHDDINDIRKEILMKIEANEDQEVSDSLLKLKNLLLTDSDNVKKSIDDLLPETLTFGRVKKQSLKKNDVQIYWAHEVDINHQIPNFNELVPNPARTWPFELDTFQKEAILHMEQGDSVFVAAHTSAGKTVVAEYAIAMSKRNMTKTIYTSPIKALSNQKFRDFKETFDDVEVGLITGDVQINKDADVLIMTTEILRSMLYKGADLLKDVEFVIFDEVHYINDQERGVVWEEVIIMLPPYVKFVLLSATVPNTFEFANWIGRTKEKNIYVISTSKRPTPLEINIWAKDHILPVIDENRKFLESNFKKHVNILTPKQEKKDNKGNKTVVMRGGDGPNKNTWPSLFGDLKRQNLLPAVIFVFSQKKCSEYADSLSNSNFITAKESSHVRMIIDRSISRLKKEDRELPQILAITSLLLKGIAVHHGGLLPIIKELVEILFAEGYIKILFATETFAMGLNLPTKTVVFSSIKKHDGTQMRYLTPGEFTQMAGRAGRRGLDDHGTVIVMTYKTPLESLVFKETTLGKPTKLESQFRLTYNSIVSLLRIESVKMEDMIQSSFGEDKGQQYKLETKAKEIGYEGLLNSELINELKIDCDDCEDDKLEQLLSKIDELIVLKDEILKISMNTKAVAVKIKTGRVLIYKSVVDQKICFNVGIVFKNNSKKGSLCVLKITEDFHIDFNINANQSKFYIPYMSKMSLFQGGFQITDNFNLVDILINDLEYLVDSENRKLLFMVFANDLSNEKKIPKMVASVIKSLQPFELKGMLDFDLVKKLERQKTLQSDILSLDKVLKKCQNFPLHLFEKWQIEEVLKEAKSSVNNELKLLPDYENRLKVLKSMGFVDDTETVQLKGRVVAEITIGYELVITEIMFDNFMSDLSPEEIVALLSCFVYNGTDTVDSEEVLLTNKLIIGKKKIEEKYNEFLSYSSIYQIPLVNEEAQFLDRHRFQLVNVVYQWASGVSFAEIMKVSPQSEGTIVRIINRLNELCKQLKNASIIVGNSDMHLKFSTAQDLINRDIVFAASLYL</sequence>
<accession>A0A1E5RXT1</accession>
<dbReference type="SMART" id="SM00487">
    <property type="entry name" value="DEXDc"/>
    <property type="match status" value="1"/>
</dbReference>
<dbReference type="CDD" id="cd18795">
    <property type="entry name" value="SF2_C_Ski2"/>
    <property type="match status" value="1"/>
</dbReference>
<dbReference type="PROSITE" id="PS51194">
    <property type="entry name" value="HELICASE_CTER"/>
    <property type="match status" value="1"/>
</dbReference>
<evidence type="ECO:0000256" key="7">
    <source>
        <dbReference type="ARBA" id="ARBA00022840"/>
    </source>
</evidence>
<dbReference type="InterPro" id="IPR011545">
    <property type="entry name" value="DEAD/DEAH_box_helicase_dom"/>
</dbReference>
<dbReference type="PANTHER" id="PTHR12131:SF1">
    <property type="entry name" value="ATP-DEPENDENT RNA HELICASE SUPV3L1, MITOCHONDRIAL-RELATED"/>
    <property type="match status" value="1"/>
</dbReference>
<feature type="domain" description="Helicase C-terminal" evidence="10">
    <location>
        <begin position="549"/>
        <end position="741"/>
    </location>
</feature>
<dbReference type="InterPro" id="IPR048727">
    <property type="entry name" value="Ski2_beta-barrel"/>
</dbReference>
<organism evidence="11 12">
    <name type="scientific">Hanseniaspora opuntiae</name>
    <dbReference type="NCBI Taxonomy" id="211096"/>
    <lineage>
        <taxon>Eukaryota</taxon>
        <taxon>Fungi</taxon>
        <taxon>Dikarya</taxon>
        <taxon>Ascomycota</taxon>
        <taxon>Saccharomycotina</taxon>
        <taxon>Saccharomycetes</taxon>
        <taxon>Saccharomycodales</taxon>
        <taxon>Saccharomycodaceae</taxon>
        <taxon>Hanseniaspora</taxon>
    </lineage>
</organism>
<evidence type="ECO:0000259" key="9">
    <source>
        <dbReference type="PROSITE" id="PS51192"/>
    </source>
</evidence>
<evidence type="ECO:0000256" key="3">
    <source>
        <dbReference type="ARBA" id="ARBA00022490"/>
    </source>
</evidence>
<dbReference type="Pfam" id="PF00270">
    <property type="entry name" value="DEAD"/>
    <property type="match status" value="1"/>
</dbReference>
<dbReference type="GO" id="GO:0003723">
    <property type="term" value="F:RNA binding"/>
    <property type="evidence" value="ECO:0007669"/>
    <property type="project" value="UniProtKB-KW"/>
</dbReference>
<dbReference type="GO" id="GO:0016787">
    <property type="term" value="F:hydrolase activity"/>
    <property type="evidence" value="ECO:0007669"/>
    <property type="project" value="UniProtKB-KW"/>
</dbReference>
<gene>
    <name evidence="11" type="ORF">AWRI3578_g425</name>
</gene>
<dbReference type="InterPro" id="IPR040801">
    <property type="entry name" value="Ski2_N"/>
</dbReference>
<dbReference type="Gene3D" id="3.40.50.300">
    <property type="entry name" value="P-loop containing nucleotide triphosphate hydrolases"/>
    <property type="match status" value="2"/>
</dbReference>
<evidence type="ECO:0000256" key="1">
    <source>
        <dbReference type="ARBA" id="ARBA00004496"/>
    </source>
</evidence>
<evidence type="ECO:0000256" key="4">
    <source>
        <dbReference type="ARBA" id="ARBA00022741"/>
    </source>
</evidence>
<dbReference type="InterPro" id="IPR027417">
    <property type="entry name" value="P-loop_NTPase"/>
</dbReference>
<keyword evidence="6 11" id="KW-0347">Helicase</keyword>
<keyword evidence="3" id="KW-0963">Cytoplasm</keyword>
<keyword evidence="4" id="KW-0547">Nucleotide-binding</keyword>
<dbReference type="GO" id="GO:0003724">
    <property type="term" value="F:RNA helicase activity"/>
    <property type="evidence" value="ECO:0007669"/>
    <property type="project" value="InterPro"/>
</dbReference>
<dbReference type="GO" id="GO:0055087">
    <property type="term" value="C:Ski complex"/>
    <property type="evidence" value="ECO:0007669"/>
    <property type="project" value="TreeGrafter"/>
</dbReference>
<dbReference type="FunFam" id="3.40.50.300:FF:000354">
    <property type="entry name" value="ATP-dependent RNA helicase SKI2"/>
    <property type="match status" value="1"/>
</dbReference>
<evidence type="ECO:0000256" key="5">
    <source>
        <dbReference type="ARBA" id="ARBA00022801"/>
    </source>
</evidence>
<keyword evidence="12" id="KW-1185">Reference proteome</keyword>